<sequence>MGQSNDRNLVAKFWLFYADNCGGIGVRYSMCFIQSHFIQSHEYP</sequence>
<reference evidence="3 4" key="1">
    <citation type="journal article" date="2016" name="Genome Biol. Evol.">
        <title>Comparative Genomic Analyses of the Moraxella catarrhalis Serosensitive and Seroresistant Lineages Demonstrate Their Independent Evolution.</title>
        <authorList>
            <person name="Earl J.P."/>
            <person name="de Vries S.P."/>
            <person name="Ahmed A."/>
            <person name="Powell E."/>
            <person name="Schultz M.P."/>
            <person name="Hermans P.W."/>
            <person name="Hill D.J."/>
            <person name="Zhou Z."/>
            <person name="Constantinidou C.I."/>
            <person name="Hu F.Z."/>
            <person name="Bootsma H.J."/>
            <person name="Ehrlich G.D."/>
        </authorList>
    </citation>
    <scope>NUCLEOTIDE SEQUENCE [LARGE SCALE GENOMIC DNA]</scope>
    <source>
        <strain evidence="2 3">F23</strain>
        <strain evidence="1 4">Z7574</strain>
    </source>
</reference>
<comment type="caution">
    <text evidence="1">The sequence shown here is derived from an EMBL/GenBank/DDBJ whole genome shotgun (WGS) entry which is preliminary data.</text>
</comment>
<accession>A0A198UV36</accession>
<dbReference type="Proteomes" id="UP000078446">
    <property type="component" value="Unassembled WGS sequence"/>
</dbReference>
<dbReference type="AlphaFoldDB" id="A0A198UV36"/>
<dbReference type="Proteomes" id="UP000078295">
    <property type="component" value="Unassembled WGS sequence"/>
</dbReference>
<evidence type="ECO:0000313" key="1">
    <source>
        <dbReference type="EMBL" id="OAV00120.1"/>
    </source>
</evidence>
<protein>
    <submittedName>
        <fullName evidence="1">Uncharacterized protein</fullName>
    </submittedName>
</protein>
<organism evidence="1 4">
    <name type="scientific">Moraxella catarrhalis</name>
    <name type="common">Branhamella catarrhalis</name>
    <dbReference type="NCBI Taxonomy" id="480"/>
    <lineage>
        <taxon>Bacteria</taxon>
        <taxon>Pseudomonadati</taxon>
        <taxon>Pseudomonadota</taxon>
        <taxon>Gammaproteobacteria</taxon>
        <taxon>Moraxellales</taxon>
        <taxon>Moraxellaceae</taxon>
        <taxon>Moraxella</taxon>
    </lineage>
</organism>
<name>A0A198UV36_MORCA</name>
<evidence type="ECO:0000313" key="2">
    <source>
        <dbReference type="EMBL" id="OAV24493.1"/>
    </source>
</evidence>
<evidence type="ECO:0000313" key="4">
    <source>
        <dbReference type="Proteomes" id="UP000078446"/>
    </source>
</evidence>
<gene>
    <name evidence="2" type="ORF">AO370_1439</name>
    <name evidence="1" type="ORF">AO382_1598</name>
</gene>
<evidence type="ECO:0000313" key="3">
    <source>
        <dbReference type="Proteomes" id="UP000078295"/>
    </source>
</evidence>
<dbReference type="EMBL" id="LXHQ01000035">
    <property type="protein sequence ID" value="OAV24493.1"/>
    <property type="molecule type" value="Genomic_DNA"/>
</dbReference>
<proteinExistence type="predicted"/>
<dbReference type="EMBL" id="LXHE01000015">
    <property type="protein sequence ID" value="OAV00120.1"/>
    <property type="molecule type" value="Genomic_DNA"/>
</dbReference>